<dbReference type="EMBL" id="CH479232">
    <property type="protein sequence ID" value="EDW36610.1"/>
    <property type="molecule type" value="Genomic_DNA"/>
</dbReference>
<dbReference type="EMBL" id="CH479368">
    <property type="protein sequence ID" value="EDW27922.1"/>
    <property type="molecule type" value="Genomic_DNA"/>
</dbReference>
<evidence type="ECO:0000313" key="3">
    <source>
        <dbReference type="EMBL" id="EDW30966.1"/>
    </source>
</evidence>
<evidence type="ECO:0000256" key="1">
    <source>
        <dbReference type="SAM" id="MobiDB-lite"/>
    </source>
</evidence>
<dbReference type="EMBL" id="CH695380">
    <property type="protein sequence ID" value="EDW38667.1"/>
    <property type="molecule type" value="Genomic_DNA"/>
</dbReference>
<reference evidence="3 6" key="1">
    <citation type="journal article" date="2007" name="Nature">
        <title>Evolution of genes and genomes on the Drosophila phylogeny.</title>
        <authorList>
            <consortium name="Drosophila 12 Genomes Consortium"/>
            <person name="Clark A.G."/>
            <person name="Eisen M.B."/>
            <person name="Smith D.R."/>
            <person name="Bergman C.M."/>
            <person name="Oliver B."/>
            <person name="Markow T.A."/>
            <person name="Kaufman T.C."/>
            <person name="Kellis M."/>
            <person name="Gelbart W."/>
            <person name="Iyer V.N."/>
            <person name="Pollard D.A."/>
            <person name="Sackton T.B."/>
            <person name="Larracuente A.M."/>
            <person name="Singh N.D."/>
            <person name="Abad J.P."/>
            <person name="Abt D.N."/>
            <person name="Adryan B."/>
            <person name="Aguade M."/>
            <person name="Akashi H."/>
            <person name="Anderson W.W."/>
            <person name="Aquadro C.F."/>
            <person name="Ardell D.H."/>
            <person name="Arguello R."/>
            <person name="Artieri C.G."/>
            <person name="Barbash D.A."/>
            <person name="Barker D."/>
            <person name="Barsanti P."/>
            <person name="Batterham P."/>
            <person name="Batzoglou S."/>
            <person name="Begun D."/>
            <person name="Bhutkar A."/>
            <person name="Blanco E."/>
            <person name="Bosak S.A."/>
            <person name="Bradley R.K."/>
            <person name="Brand A.D."/>
            <person name="Brent M.R."/>
            <person name="Brooks A.N."/>
            <person name="Brown R.H."/>
            <person name="Butlin R.K."/>
            <person name="Caggese C."/>
            <person name="Calvi B.R."/>
            <person name="Bernardo de Carvalho A."/>
            <person name="Caspi A."/>
            <person name="Castrezana S."/>
            <person name="Celniker S.E."/>
            <person name="Chang J.L."/>
            <person name="Chapple C."/>
            <person name="Chatterji S."/>
            <person name="Chinwalla A."/>
            <person name="Civetta A."/>
            <person name="Clifton S.W."/>
            <person name="Comeron J.M."/>
            <person name="Costello J.C."/>
            <person name="Coyne J.A."/>
            <person name="Daub J."/>
            <person name="David R.G."/>
            <person name="Delcher A.L."/>
            <person name="Delehaunty K."/>
            <person name="Do C.B."/>
            <person name="Ebling H."/>
            <person name="Edwards K."/>
            <person name="Eickbush T."/>
            <person name="Evans J.D."/>
            <person name="Filipski A."/>
            <person name="Findeiss S."/>
            <person name="Freyhult E."/>
            <person name="Fulton L."/>
            <person name="Fulton R."/>
            <person name="Garcia A.C."/>
            <person name="Gardiner A."/>
            <person name="Garfield D.A."/>
            <person name="Garvin B.E."/>
            <person name="Gibson G."/>
            <person name="Gilbert D."/>
            <person name="Gnerre S."/>
            <person name="Godfrey J."/>
            <person name="Good R."/>
            <person name="Gotea V."/>
            <person name="Gravely B."/>
            <person name="Greenberg A.J."/>
            <person name="Griffiths-Jones S."/>
            <person name="Gross S."/>
            <person name="Guigo R."/>
            <person name="Gustafson E.A."/>
            <person name="Haerty W."/>
            <person name="Hahn M.W."/>
            <person name="Halligan D.L."/>
            <person name="Halpern A.L."/>
            <person name="Halter G.M."/>
            <person name="Han M.V."/>
            <person name="Heger A."/>
            <person name="Hillier L."/>
            <person name="Hinrichs A.S."/>
            <person name="Holmes I."/>
            <person name="Hoskins R.A."/>
            <person name="Hubisz M.J."/>
            <person name="Hultmark D."/>
            <person name="Huntley M.A."/>
            <person name="Jaffe D.B."/>
            <person name="Jagadeeshan S."/>
            <person name="Jeck W.R."/>
            <person name="Johnson J."/>
            <person name="Jones C.D."/>
            <person name="Jordan W.C."/>
            <person name="Karpen G.H."/>
            <person name="Kataoka E."/>
            <person name="Keightley P.D."/>
            <person name="Kheradpour P."/>
            <person name="Kirkness E.F."/>
            <person name="Koerich L.B."/>
            <person name="Kristiansen K."/>
            <person name="Kudrna D."/>
            <person name="Kulathinal R.J."/>
            <person name="Kumar S."/>
            <person name="Kwok R."/>
            <person name="Lander E."/>
            <person name="Langley C.H."/>
            <person name="Lapoint R."/>
            <person name="Lazzaro B.P."/>
            <person name="Lee S.J."/>
            <person name="Levesque L."/>
            <person name="Li R."/>
            <person name="Lin C.F."/>
            <person name="Lin M.F."/>
            <person name="Lindblad-Toh K."/>
            <person name="Llopart A."/>
            <person name="Long M."/>
            <person name="Low L."/>
            <person name="Lozovsky E."/>
            <person name="Lu J."/>
            <person name="Luo M."/>
            <person name="Machado C.A."/>
            <person name="Makalowski W."/>
            <person name="Marzo M."/>
            <person name="Matsuda M."/>
            <person name="Matzkin L."/>
            <person name="McAllister B."/>
            <person name="McBride C.S."/>
            <person name="McKernan B."/>
            <person name="McKernan K."/>
            <person name="Mendez-Lago M."/>
            <person name="Minx P."/>
            <person name="Mollenhauer M.U."/>
            <person name="Montooth K."/>
            <person name="Mount S.M."/>
            <person name="Mu X."/>
            <person name="Myers E."/>
            <person name="Negre B."/>
            <person name="Newfeld S."/>
            <person name="Nielsen R."/>
            <person name="Noor M.A."/>
            <person name="O'Grady P."/>
            <person name="Pachter L."/>
            <person name="Papaceit M."/>
            <person name="Parisi M.J."/>
            <person name="Parisi M."/>
            <person name="Parts L."/>
            <person name="Pedersen J.S."/>
            <person name="Pesole G."/>
            <person name="Phillippy A.M."/>
            <person name="Ponting C.P."/>
            <person name="Pop M."/>
            <person name="Porcelli D."/>
            <person name="Powell J.R."/>
            <person name="Prohaska S."/>
            <person name="Pruitt K."/>
            <person name="Puig M."/>
            <person name="Quesneville H."/>
            <person name="Ram K.R."/>
            <person name="Rand D."/>
            <person name="Rasmussen M.D."/>
            <person name="Reed L.K."/>
            <person name="Reenan R."/>
            <person name="Reily A."/>
            <person name="Remington K.A."/>
            <person name="Rieger T.T."/>
            <person name="Ritchie M.G."/>
            <person name="Robin C."/>
            <person name="Rogers Y.H."/>
            <person name="Rohde C."/>
            <person name="Rozas J."/>
            <person name="Rubenfield M.J."/>
            <person name="Ruiz A."/>
            <person name="Russo S."/>
            <person name="Salzberg S.L."/>
            <person name="Sanchez-Gracia A."/>
            <person name="Saranga D.J."/>
            <person name="Sato H."/>
            <person name="Schaeffer S.W."/>
            <person name="Schatz M.C."/>
            <person name="Schlenke T."/>
            <person name="Schwartz R."/>
            <person name="Segarra C."/>
            <person name="Singh R.S."/>
            <person name="Sirot L."/>
            <person name="Sirota M."/>
            <person name="Sisneros N.B."/>
            <person name="Smith C.D."/>
            <person name="Smith T.F."/>
            <person name="Spieth J."/>
            <person name="Stage D.E."/>
            <person name="Stark A."/>
            <person name="Stephan W."/>
            <person name="Strausberg R.L."/>
            <person name="Strempel S."/>
            <person name="Sturgill D."/>
            <person name="Sutton G."/>
            <person name="Sutton G.G."/>
            <person name="Tao W."/>
            <person name="Teichmann S."/>
            <person name="Tobari Y.N."/>
            <person name="Tomimura Y."/>
            <person name="Tsolas J.M."/>
            <person name="Valente V.L."/>
            <person name="Venter E."/>
            <person name="Venter J.C."/>
            <person name="Vicario S."/>
            <person name="Vieira F.G."/>
            <person name="Vilella A.J."/>
            <person name="Villasante A."/>
            <person name="Walenz B."/>
            <person name="Wang J."/>
            <person name="Wasserman M."/>
            <person name="Watts T."/>
            <person name="Wilson D."/>
            <person name="Wilson R.K."/>
            <person name="Wing R.A."/>
            <person name="Wolfner M.F."/>
            <person name="Wong A."/>
            <person name="Wong G.K."/>
            <person name="Wu C.I."/>
            <person name="Wu G."/>
            <person name="Yamamoto D."/>
            <person name="Yang H.P."/>
            <person name="Yang S.P."/>
            <person name="Yorke J.A."/>
            <person name="Yoshida K."/>
            <person name="Zdobnov E."/>
            <person name="Zhang P."/>
            <person name="Zhang Y."/>
            <person name="Zimin A.V."/>
            <person name="Baldwin J."/>
            <person name="Abdouelleil A."/>
            <person name="Abdulkadir J."/>
            <person name="Abebe A."/>
            <person name="Abera B."/>
            <person name="Abreu J."/>
            <person name="Acer S.C."/>
            <person name="Aftuck L."/>
            <person name="Alexander A."/>
            <person name="An P."/>
            <person name="Anderson E."/>
            <person name="Anderson S."/>
            <person name="Arachi H."/>
            <person name="Azer M."/>
            <person name="Bachantsang P."/>
            <person name="Barry A."/>
            <person name="Bayul T."/>
            <person name="Berlin A."/>
            <person name="Bessette D."/>
            <person name="Bloom T."/>
            <person name="Blye J."/>
            <person name="Boguslavskiy L."/>
            <person name="Bonnet C."/>
            <person name="Boukhgalter B."/>
            <person name="Bourzgui I."/>
            <person name="Brown A."/>
            <person name="Cahill P."/>
            <person name="Channer S."/>
            <person name="Cheshatsang Y."/>
            <person name="Chuda L."/>
            <person name="Citroen M."/>
            <person name="Collymore A."/>
            <person name="Cooke P."/>
            <person name="Costello M."/>
            <person name="D'Aco K."/>
            <person name="Daza R."/>
            <person name="De Haan G."/>
            <person name="DeGray S."/>
            <person name="DeMaso C."/>
            <person name="Dhargay N."/>
            <person name="Dooley K."/>
            <person name="Dooley E."/>
            <person name="Doricent M."/>
            <person name="Dorje P."/>
            <person name="Dorjee K."/>
            <person name="Dupes A."/>
            <person name="Elong R."/>
            <person name="Falk J."/>
            <person name="Farina A."/>
            <person name="Faro S."/>
            <person name="Ferguson D."/>
            <person name="Fisher S."/>
            <person name="Foley C.D."/>
            <person name="Franke A."/>
            <person name="Friedrich D."/>
            <person name="Gadbois L."/>
            <person name="Gearin G."/>
            <person name="Gearin C.R."/>
            <person name="Giannoukos G."/>
            <person name="Goode T."/>
            <person name="Graham J."/>
            <person name="Grandbois E."/>
            <person name="Grewal S."/>
            <person name="Gyaltsen K."/>
            <person name="Hafez N."/>
            <person name="Hagos B."/>
            <person name="Hall J."/>
            <person name="Henson C."/>
            <person name="Hollinger A."/>
            <person name="Honan T."/>
            <person name="Huard M.D."/>
            <person name="Hughes L."/>
            <person name="Hurhula B."/>
            <person name="Husby M.E."/>
            <person name="Kamat A."/>
            <person name="Kanga B."/>
            <person name="Kashin S."/>
            <person name="Khazanovich D."/>
            <person name="Kisner P."/>
            <person name="Lance K."/>
            <person name="Lara M."/>
            <person name="Lee W."/>
            <person name="Lennon N."/>
            <person name="Letendre F."/>
            <person name="LeVine R."/>
            <person name="Lipovsky A."/>
            <person name="Liu X."/>
            <person name="Liu J."/>
            <person name="Liu S."/>
            <person name="Lokyitsang T."/>
            <person name="Lokyitsang Y."/>
            <person name="Lubonja R."/>
            <person name="Lui A."/>
            <person name="MacDonald P."/>
            <person name="Magnisalis V."/>
            <person name="Maru K."/>
            <person name="Matthews C."/>
            <person name="McCusker W."/>
            <person name="McDonough S."/>
            <person name="Mehta T."/>
            <person name="Meldrim J."/>
            <person name="Meneus L."/>
            <person name="Mihai O."/>
            <person name="Mihalev A."/>
            <person name="Mihova T."/>
            <person name="Mittelman R."/>
            <person name="Mlenga V."/>
            <person name="Montmayeur A."/>
            <person name="Mulrain L."/>
            <person name="Navidi A."/>
            <person name="Naylor J."/>
            <person name="Negash T."/>
            <person name="Nguyen T."/>
            <person name="Nguyen N."/>
            <person name="Nicol R."/>
            <person name="Norbu C."/>
            <person name="Norbu N."/>
            <person name="Novod N."/>
            <person name="O'Neill B."/>
            <person name="Osman S."/>
            <person name="Markiewicz E."/>
            <person name="Oyono O.L."/>
            <person name="Patti C."/>
            <person name="Phunkhang P."/>
            <person name="Pierre F."/>
            <person name="Priest M."/>
            <person name="Raghuraman S."/>
            <person name="Rege F."/>
            <person name="Reyes R."/>
            <person name="Rise C."/>
            <person name="Rogov P."/>
            <person name="Ross K."/>
            <person name="Ryan E."/>
            <person name="Settipalli S."/>
            <person name="Shea T."/>
            <person name="Sherpa N."/>
            <person name="Shi L."/>
            <person name="Shih D."/>
            <person name="Sparrow T."/>
            <person name="Spaulding J."/>
            <person name="Stalker J."/>
            <person name="Stange-Thomann N."/>
            <person name="Stavropoulos S."/>
            <person name="Stone C."/>
            <person name="Strader C."/>
            <person name="Tesfaye S."/>
            <person name="Thomson T."/>
            <person name="Thoulutsang Y."/>
            <person name="Thoulutsang D."/>
            <person name="Topham K."/>
            <person name="Topping I."/>
            <person name="Tsamla T."/>
            <person name="Vassiliev H."/>
            <person name="Vo A."/>
            <person name="Wangchuk T."/>
            <person name="Wangdi T."/>
            <person name="Weiand M."/>
            <person name="Wilkinson J."/>
            <person name="Wilson A."/>
            <person name="Yadav S."/>
            <person name="Young G."/>
            <person name="Yu Q."/>
            <person name="Zembek L."/>
            <person name="Zhong D."/>
            <person name="Zimmer A."/>
            <person name="Zwirko Z."/>
            <person name="Jaffe D.B."/>
            <person name="Alvarez P."/>
            <person name="Brockman W."/>
            <person name="Butler J."/>
            <person name="Chin C."/>
            <person name="Gnerre S."/>
            <person name="Grabherr M."/>
            <person name="Kleber M."/>
            <person name="Mauceli E."/>
            <person name="MacCallum I."/>
        </authorList>
    </citation>
    <scope>NUCLEOTIDE SEQUENCE [LARGE SCALE GENOMIC DNA]</scope>
    <source>
        <strain evidence="3">MSH-3</strain>
        <strain evidence="6">MSH-3 / Tucson 14011-0111.49</strain>
    </source>
</reference>
<accession>B4H3L5</accession>
<proteinExistence type="predicted"/>
<evidence type="ECO:0000313" key="4">
    <source>
        <dbReference type="EMBL" id="EDW36610.1"/>
    </source>
</evidence>
<evidence type="ECO:0000313" key="6">
    <source>
        <dbReference type="Proteomes" id="UP000008744"/>
    </source>
</evidence>
<dbReference type="EMBL" id="CH479207">
    <property type="protein sequence ID" value="EDW30966.1"/>
    <property type="molecule type" value="Genomic_DNA"/>
</dbReference>
<dbReference type="HOGENOM" id="CLU_2981252_0_0_1"/>
<dbReference type="Proteomes" id="UP000008744">
    <property type="component" value="Unassembled WGS sequence"/>
</dbReference>
<protein>
    <submittedName>
        <fullName evidence="3">GL15188</fullName>
    </submittedName>
    <submittedName>
        <fullName evidence="5">GL15424</fullName>
    </submittedName>
    <submittedName>
        <fullName evidence="4">GL15991</fullName>
    </submittedName>
    <submittedName>
        <fullName evidence="2">GL22378</fullName>
    </submittedName>
</protein>
<reference evidence="3" key="2">
    <citation type="submission" date="2008-06" db="EMBL/GenBank/DDBJ databases">
        <authorList>
            <consortium name="FlyBase"/>
        </authorList>
    </citation>
    <scope>NUCLEOTIDE SEQUENCE</scope>
    <source>
        <strain evidence="3">MSH-3</strain>
    </source>
</reference>
<keyword evidence="6" id="KW-1185">Reference proteome</keyword>
<organism evidence="6">
    <name type="scientific">Drosophila persimilis</name>
    <name type="common">Fruit fly</name>
    <dbReference type="NCBI Taxonomy" id="7234"/>
    <lineage>
        <taxon>Eukaryota</taxon>
        <taxon>Metazoa</taxon>
        <taxon>Ecdysozoa</taxon>
        <taxon>Arthropoda</taxon>
        <taxon>Hexapoda</taxon>
        <taxon>Insecta</taxon>
        <taxon>Pterygota</taxon>
        <taxon>Neoptera</taxon>
        <taxon>Endopterygota</taxon>
        <taxon>Diptera</taxon>
        <taxon>Brachycera</taxon>
        <taxon>Muscomorpha</taxon>
        <taxon>Ephydroidea</taxon>
        <taxon>Drosophilidae</taxon>
        <taxon>Drosophila</taxon>
        <taxon>Sophophora</taxon>
    </lineage>
</organism>
<evidence type="ECO:0000313" key="2">
    <source>
        <dbReference type="EMBL" id="EDW27922.1"/>
    </source>
</evidence>
<name>B4H3L5_DROPE</name>
<evidence type="ECO:0000313" key="5">
    <source>
        <dbReference type="EMBL" id="EDW38667.1"/>
    </source>
</evidence>
<dbReference type="AlphaFoldDB" id="B4H3L5"/>
<feature type="region of interest" description="Disordered" evidence="1">
    <location>
        <begin position="1"/>
        <end position="28"/>
    </location>
</feature>
<sequence>MGLSNPETPTNSGQQASQQDHSRCNASTEPIATEYFHCLVDQLPEAHDMAAQMTRSTA</sequence>
<gene>
    <name evidence="3" type="primary">Dper\GL15188</name>
    <name evidence="5" type="synonym">Dper\GL15424</name>
    <name evidence="4" type="synonym">Dper\GL15991</name>
    <name evidence="2" type="synonym">Dper\GL22378</name>
    <name evidence="3" type="ORF">Dper_GL15188</name>
    <name evidence="5" type="ORF">Dper_GL15424</name>
    <name evidence="4" type="ORF">Dper_GL15991</name>
    <name evidence="2" type="ORF">Dper_GL22378</name>
    <name evidence="3" type="ORF">GL15188</name>
    <name evidence="3" type="ORF">GL15424</name>
    <name evidence="3" type="ORF">GL15991</name>
    <name evidence="3" type="ORF">GL22378</name>
</gene>